<evidence type="ECO:0000259" key="1">
    <source>
        <dbReference type="Pfam" id="PF09537"/>
    </source>
</evidence>
<proteinExistence type="predicted"/>
<dbReference type="RefSeq" id="WP_188441541.1">
    <property type="nucleotide sequence ID" value="NZ_BMGK01000006.1"/>
</dbReference>
<gene>
    <name evidence="2" type="ORF">GCM10011312_17080</name>
</gene>
<evidence type="ECO:0000313" key="2">
    <source>
        <dbReference type="EMBL" id="GGD93938.1"/>
    </source>
</evidence>
<name>A0A8J2VAE9_9FLAO</name>
<dbReference type="AlphaFoldDB" id="A0A8J2VAE9"/>
<organism evidence="2 3">
    <name type="scientific">Planktosalinus lacus</name>
    <dbReference type="NCBI Taxonomy" id="1526573"/>
    <lineage>
        <taxon>Bacteria</taxon>
        <taxon>Pseudomonadati</taxon>
        <taxon>Bacteroidota</taxon>
        <taxon>Flavobacteriia</taxon>
        <taxon>Flavobacteriales</taxon>
        <taxon>Flavobacteriaceae</taxon>
        <taxon>Planktosalinus</taxon>
    </lineage>
</organism>
<evidence type="ECO:0000313" key="3">
    <source>
        <dbReference type="Proteomes" id="UP000652231"/>
    </source>
</evidence>
<dbReference type="Pfam" id="PF09537">
    <property type="entry name" value="DUF2383"/>
    <property type="match status" value="1"/>
</dbReference>
<comment type="caution">
    <text evidence="2">The sequence shown here is derived from an EMBL/GenBank/DDBJ whole genome shotgun (WGS) entry which is preliminary data.</text>
</comment>
<reference evidence="2" key="1">
    <citation type="journal article" date="2014" name="Int. J. Syst. Evol. Microbiol.">
        <title>Complete genome sequence of Corynebacterium casei LMG S-19264T (=DSM 44701T), isolated from a smear-ripened cheese.</title>
        <authorList>
            <consortium name="US DOE Joint Genome Institute (JGI-PGF)"/>
            <person name="Walter F."/>
            <person name="Albersmeier A."/>
            <person name="Kalinowski J."/>
            <person name="Ruckert C."/>
        </authorList>
    </citation>
    <scope>NUCLEOTIDE SEQUENCE</scope>
    <source>
        <strain evidence="2">CGMCC 1.12924</strain>
    </source>
</reference>
<reference evidence="2" key="2">
    <citation type="submission" date="2020-09" db="EMBL/GenBank/DDBJ databases">
        <authorList>
            <person name="Sun Q."/>
            <person name="Zhou Y."/>
        </authorList>
    </citation>
    <scope>NUCLEOTIDE SEQUENCE</scope>
    <source>
        <strain evidence="2">CGMCC 1.12924</strain>
    </source>
</reference>
<dbReference type="Gene3D" id="1.20.1260.10">
    <property type="match status" value="1"/>
</dbReference>
<sequence length="161" mass="18434">MQTTREEARKESKDNLVDNLQGLLEKNYDAEKGFKSAITNTNNQNLKEYLKTQSVRRNRFATELDKEIRLLNEEPKQSGSTIGSLHRSWIDIKSSVAGNNDEAVLEECIRGEKASEEEYREALNKNNFPPQIENVLNSHLNEIQATLSQVKSLESLVERKN</sequence>
<keyword evidence="3" id="KW-1185">Reference proteome</keyword>
<accession>A0A8J2VAE9</accession>
<feature type="domain" description="DUF2383" evidence="1">
    <location>
        <begin position="17"/>
        <end position="125"/>
    </location>
</feature>
<dbReference type="InterPro" id="IPR016920">
    <property type="entry name" value="UCP029477"/>
</dbReference>
<dbReference type="NCBIfam" id="TIGR02284">
    <property type="entry name" value="PA2169 family four-helix-bundle protein"/>
    <property type="match status" value="1"/>
</dbReference>
<protein>
    <recommendedName>
        <fullName evidence="1">DUF2383 domain-containing protein</fullName>
    </recommendedName>
</protein>
<dbReference type="PIRSF" id="PIRSF029477">
    <property type="entry name" value="UCP029477"/>
    <property type="match status" value="1"/>
</dbReference>
<dbReference type="InterPro" id="IPR012347">
    <property type="entry name" value="Ferritin-like"/>
</dbReference>
<dbReference type="InterPro" id="IPR011971">
    <property type="entry name" value="CHP02284"/>
</dbReference>
<dbReference type="InterPro" id="IPR019052">
    <property type="entry name" value="DUF2383"/>
</dbReference>
<dbReference type="EMBL" id="BMGK01000006">
    <property type="protein sequence ID" value="GGD93938.1"/>
    <property type="molecule type" value="Genomic_DNA"/>
</dbReference>
<dbReference type="Proteomes" id="UP000652231">
    <property type="component" value="Unassembled WGS sequence"/>
</dbReference>